<dbReference type="Proteomes" id="UP000232062">
    <property type="component" value="Unassembled WGS sequence"/>
</dbReference>
<keyword evidence="3" id="KW-1185">Reference proteome</keyword>
<sequence length="123" mass="13817">MLVSYATGDNAAWCRTGASMRVVKKGTIVEASAPLLLQRLSAALRLLRWARSQSHGCDWQFGLAWMALPERSVGTTWKPRAPRQRREDGPAAAEVRWPALGHSRSKEKSRHFNSDSFCKYGFI</sequence>
<dbReference type="EMBL" id="PIQI01000003">
    <property type="protein sequence ID" value="PJZ07210.1"/>
    <property type="molecule type" value="Genomic_DNA"/>
</dbReference>
<gene>
    <name evidence="2" type="ORF">PRCB_00650</name>
</gene>
<accession>A0A2M9WI15</accession>
<comment type="caution">
    <text evidence="2">The sequence shown here is derived from an EMBL/GenBank/DDBJ whole genome shotgun (WGS) entry which is preliminary data.</text>
</comment>
<reference evidence="2 3" key="1">
    <citation type="submission" date="2017-11" db="EMBL/GenBank/DDBJ databases">
        <title>The genome sequence of Pantoea rodasii DSM 26611.</title>
        <authorList>
            <person name="Gao J."/>
            <person name="Mao X."/>
            <person name="Sun J."/>
        </authorList>
    </citation>
    <scope>NUCLEOTIDE SEQUENCE [LARGE SCALE GENOMIC DNA]</scope>
    <source>
        <strain evidence="2 3">DSM 26611</strain>
    </source>
</reference>
<feature type="region of interest" description="Disordered" evidence="1">
    <location>
        <begin position="77"/>
        <end position="109"/>
    </location>
</feature>
<evidence type="ECO:0000313" key="2">
    <source>
        <dbReference type="EMBL" id="PJZ07210.1"/>
    </source>
</evidence>
<organism evidence="2 3">
    <name type="scientific">Pantoea rodasii</name>
    <dbReference type="NCBI Taxonomy" id="1076549"/>
    <lineage>
        <taxon>Bacteria</taxon>
        <taxon>Pseudomonadati</taxon>
        <taxon>Pseudomonadota</taxon>
        <taxon>Gammaproteobacteria</taxon>
        <taxon>Enterobacterales</taxon>
        <taxon>Erwiniaceae</taxon>
        <taxon>Pantoea</taxon>
    </lineage>
</organism>
<protein>
    <submittedName>
        <fullName evidence="2">Uncharacterized protein</fullName>
    </submittedName>
</protein>
<evidence type="ECO:0000313" key="3">
    <source>
        <dbReference type="Proteomes" id="UP000232062"/>
    </source>
</evidence>
<name>A0A2M9WI15_9GAMM</name>
<proteinExistence type="predicted"/>
<evidence type="ECO:0000256" key="1">
    <source>
        <dbReference type="SAM" id="MobiDB-lite"/>
    </source>
</evidence>
<dbReference type="AlphaFoldDB" id="A0A2M9WI15"/>